<name>A0A392PMB6_9FABA</name>
<proteinExistence type="predicted"/>
<keyword evidence="2" id="KW-1185">Reference proteome</keyword>
<dbReference type="Proteomes" id="UP000265520">
    <property type="component" value="Unassembled WGS sequence"/>
</dbReference>
<evidence type="ECO:0000313" key="2">
    <source>
        <dbReference type="Proteomes" id="UP000265520"/>
    </source>
</evidence>
<accession>A0A392PMB6</accession>
<evidence type="ECO:0000313" key="1">
    <source>
        <dbReference type="EMBL" id="MCI12035.1"/>
    </source>
</evidence>
<sequence>MLGFYWIVSADDMLLQDAPRLY</sequence>
<reference evidence="1 2" key="1">
    <citation type="journal article" date="2018" name="Front. Plant Sci.">
        <title>Red Clover (Trifolium pratense) and Zigzag Clover (T. medium) - A Picture of Genomic Similarities and Differences.</title>
        <authorList>
            <person name="Dluhosova J."/>
            <person name="Istvanek J."/>
            <person name="Nedelnik J."/>
            <person name="Repkova J."/>
        </authorList>
    </citation>
    <scope>NUCLEOTIDE SEQUENCE [LARGE SCALE GENOMIC DNA]</scope>
    <source>
        <strain evidence="2">cv. 10/8</strain>
        <tissue evidence="1">Leaf</tissue>
    </source>
</reference>
<feature type="non-terminal residue" evidence="1">
    <location>
        <position position="22"/>
    </location>
</feature>
<dbReference type="AlphaFoldDB" id="A0A392PMB6"/>
<organism evidence="1 2">
    <name type="scientific">Trifolium medium</name>
    <dbReference type="NCBI Taxonomy" id="97028"/>
    <lineage>
        <taxon>Eukaryota</taxon>
        <taxon>Viridiplantae</taxon>
        <taxon>Streptophyta</taxon>
        <taxon>Embryophyta</taxon>
        <taxon>Tracheophyta</taxon>
        <taxon>Spermatophyta</taxon>
        <taxon>Magnoliopsida</taxon>
        <taxon>eudicotyledons</taxon>
        <taxon>Gunneridae</taxon>
        <taxon>Pentapetalae</taxon>
        <taxon>rosids</taxon>
        <taxon>fabids</taxon>
        <taxon>Fabales</taxon>
        <taxon>Fabaceae</taxon>
        <taxon>Papilionoideae</taxon>
        <taxon>50 kb inversion clade</taxon>
        <taxon>NPAAA clade</taxon>
        <taxon>Hologalegina</taxon>
        <taxon>IRL clade</taxon>
        <taxon>Trifolieae</taxon>
        <taxon>Trifolium</taxon>
    </lineage>
</organism>
<protein>
    <submittedName>
        <fullName evidence="1">Uncharacterized protein</fullName>
    </submittedName>
</protein>
<dbReference type="EMBL" id="LXQA010082493">
    <property type="protein sequence ID" value="MCI12035.1"/>
    <property type="molecule type" value="Genomic_DNA"/>
</dbReference>
<comment type="caution">
    <text evidence="1">The sequence shown here is derived from an EMBL/GenBank/DDBJ whole genome shotgun (WGS) entry which is preliminary data.</text>
</comment>